<accession>A0A7I0HQ80</accession>
<proteinExistence type="predicted"/>
<reference evidence="3 4" key="1">
    <citation type="journal article" date="2019" name="PLoS Negl. Trop. Dis.">
        <title>Revisiting the worldwide diversity of Leptospira species in the environment.</title>
        <authorList>
            <person name="Vincent A.T."/>
            <person name="Schiettekatte O."/>
            <person name="Bourhy P."/>
            <person name="Veyrier F.J."/>
            <person name="Picardeau M."/>
        </authorList>
    </citation>
    <scope>NUCLEOTIDE SEQUENCE [LARGE SCALE GENOMIC DNA]</scope>
    <source>
        <strain evidence="3 4">201800273</strain>
    </source>
</reference>
<dbReference type="Pfam" id="PF03793">
    <property type="entry name" value="PASTA"/>
    <property type="match status" value="2"/>
</dbReference>
<dbReference type="AlphaFoldDB" id="A0A7I0HQ80"/>
<comment type="caution">
    <text evidence="3">The sequence shown here is derived from an EMBL/GenBank/DDBJ whole genome shotgun (WGS) entry which is preliminary data.</text>
</comment>
<keyword evidence="1" id="KW-1133">Transmembrane helix</keyword>
<gene>
    <name evidence="3" type="ORF">EHQ43_12530</name>
</gene>
<dbReference type="Proteomes" id="UP000297641">
    <property type="component" value="Unassembled WGS sequence"/>
</dbReference>
<name>A0A7I0HQ80_9LEPT</name>
<evidence type="ECO:0000313" key="4">
    <source>
        <dbReference type="Proteomes" id="UP000297641"/>
    </source>
</evidence>
<dbReference type="CDD" id="cd06577">
    <property type="entry name" value="PASTA_pknB"/>
    <property type="match status" value="2"/>
</dbReference>
<feature type="domain" description="PASTA" evidence="2">
    <location>
        <begin position="39"/>
        <end position="105"/>
    </location>
</feature>
<dbReference type="InterPro" id="IPR005543">
    <property type="entry name" value="PASTA_dom"/>
</dbReference>
<protein>
    <submittedName>
        <fullName evidence="3">PASTA domain-containing protein</fullName>
    </submittedName>
</protein>
<keyword evidence="1" id="KW-0812">Transmembrane</keyword>
<feature type="transmembrane region" description="Helical" evidence="1">
    <location>
        <begin position="12"/>
        <end position="35"/>
    </location>
</feature>
<dbReference type="Gene3D" id="3.30.10.20">
    <property type="match status" value="2"/>
</dbReference>
<keyword evidence="1" id="KW-0472">Membrane</keyword>
<dbReference type="SMART" id="SM00740">
    <property type="entry name" value="PASTA"/>
    <property type="match status" value="2"/>
</dbReference>
<evidence type="ECO:0000259" key="2">
    <source>
        <dbReference type="PROSITE" id="PS51178"/>
    </source>
</evidence>
<dbReference type="PROSITE" id="PS51178">
    <property type="entry name" value="PASTA"/>
    <property type="match status" value="2"/>
</dbReference>
<organism evidence="3 4">
    <name type="scientific">Leptospira bouyouniensis</name>
    <dbReference type="NCBI Taxonomy" id="2484911"/>
    <lineage>
        <taxon>Bacteria</taxon>
        <taxon>Pseudomonadati</taxon>
        <taxon>Spirochaetota</taxon>
        <taxon>Spirochaetia</taxon>
        <taxon>Leptospirales</taxon>
        <taxon>Leptospiraceae</taxon>
        <taxon>Leptospira</taxon>
    </lineage>
</organism>
<dbReference type="EMBL" id="RQFT01000011">
    <property type="protein sequence ID" value="TGL04214.1"/>
    <property type="molecule type" value="Genomic_DNA"/>
</dbReference>
<sequence>MKEKFLKILPYSGYVLFVGLGLLVFFVAAFLVVVVRTKEEQKVLMPYVIGKNYIEVHNELQRLQLKVRLESERIPEKTDGIILSQSIDAGKEVEAGSKLYLTVNIGFDRVTIPDVKGQDLKRAKAILEKVLSGEVYVPLQIGAITYVPAVGDEPADTIIDQIPAPGKETHSGEKIYLLVTEANTDKKSNQSLKEDSDGSKLVGIPVPFAVDYLQRKKIPYSIKEAVKPEFRDSHGLVSSYELKPTGAEIGAFYLKPSNSLVQDYEFLEYEIDDNDLYSATVSYTKPGDDTEIQKEILTNQSLKEDEKIRLVVHRFTNTKVTLVGKETGVAKVWKLKGTY</sequence>
<dbReference type="RefSeq" id="WP_135771375.1">
    <property type="nucleotide sequence ID" value="NZ_RQFT01000011.1"/>
</dbReference>
<evidence type="ECO:0000313" key="3">
    <source>
        <dbReference type="EMBL" id="TGL04214.1"/>
    </source>
</evidence>
<evidence type="ECO:0000256" key="1">
    <source>
        <dbReference type="SAM" id="Phobius"/>
    </source>
</evidence>
<feature type="domain" description="PASTA" evidence="2">
    <location>
        <begin position="106"/>
        <end position="181"/>
    </location>
</feature>